<evidence type="ECO:0000256" key="6">
    <source>
        <dbReference type="ARBA" id="ARBA00022679"/>
    </source>
</evidence>
<dbReference type="InterPro" id="IPR004358">
    <property type="entry name" value="Sig_transdc_His_kin-like_C"/>
</dbReference>
<feature type="domain" description="HAMP" evidence="16">
    <location>
        <begin position="303"/>
        <end position="359"/>
    </location>
</feature>
<dbReference type="InterPro" id="IPR003594">
    <property type="entry name" value="HATPase_dom"/>
</dbReference>
<sequence>MLFSLRNQIVILFTVLLLIPVIILTFVLTDKTEELVRHSIVTSTDQTITQYATYVNNLAKQFKDMGNQVLSSSITQDYAMAKDDPMLRAHFREFLSSVYSNNRNSLSISVFDDSGGIWRLDQSFRKSSWYNDFVKRGNSWVPAHIEPDQPESSMRQTMVNSYVSPLINLNLLKPAGIIKINFSTDLLQKPLEQIRLGRTGQAYLLSDDGRTVLNQNIESNPVISKHLDLVEKARRSGYLTIRDGDQSYLLFAQAVEEIPNWFVVGVVSEQELFQPISAIRRGMIILSAVLLGCTVIASVAISTGVTRPLSQLTKAMKLAEQGDFKGANALIPRVKRRNEVGYVVLVFRKMIDRLNHFIETEYKTNIRRRNAEYKALLLQINPHFLNNTLEIIGGLAAQGKSEEVINITEQFSEMLSYSLKLNEDTVYLFEELKYIQNYTSILKSRFGNRLVMNISVDEEALNCRLIKFILQPIVENAIKYSVDYKEIAKVDLEIRIKDKTLYISVKDNGIGMSQDQIEDLYSSIDSAVAPEVLSSEGNRIGLRNVLARCQLYYGDACEIKLNSVSGEGTTILFKLPIL</sequence>
<evidence type="ECO:0000256" key="10">
    <source>
        <dbReference type="ARBA" id="ARBA00022840"/>
    </source>
</evidence>
<reference evidence="18" key="1">
    <citation type="submission" date="2016-06" db="EMBL/GenBank/DDBJ databases">
        <authorList>
            <person name="Nascimento L."/>
            <person name="Pereira R.V."/>
            <person name="Martins L.F."/>
            <person name="Quaggio R.B."/>
            <person name="Silva A.M."/>
            <person name="Setubal J.C."/>
        </authorList>
    </citation>
    <scope>NUCLEOTIDE SEQUENCE [LARGE SCALE GENOMIC DNA]</scope>
</reference>
<keyword evidence="12" id="KW-0902">Two-component regulatory system</keyword>
<evidence type="ECO:0000256" key="11">
    <source>
        <dbReference type="ARBA" id="ARBA00022989"/>
    </source>
</evidence>
<keyword evidence="11 14" id="KW-1133">Transmembrane helix</keyword>
<evidence type="ECO:0000256" key="14">
    <source>
        <dbReference type="SAM" id="Phobius"/>
    </source>
</evidence>
<keyword evidence="8" id="KW-0547">Nucleotide-binding</keyword>
<dbReference type="GO" id="GO:0005886">
    <property type="term" value="C:plasma membrane"/>
    <property type="evidence" value="ECO:0007669"/>
    <property type="project" value="UniProtKB-SubCell"/>
</dbReference>
<dbReference type="PANTHER" id="PTHR34220">
    <property type="entry name" value="SENSOR HISTIDINE KINASE YPDA"/>
    <property type="match status" value="1"/>
</dbReference>
<keyword evidence="7 14" id="KW-0812">Transmembrane</keyword>
<accession>A0A1Y3PMM4</accession>
<dbReference type="InterPro" id="IPR005467">
    <property type="entry name" value="His_kinase_dom"/>
</dbReference>
<dbReference type="PROSITE" id="PS50109">
    <property type="entry name" value="HIS_KIN"/>
    <property type="match status" value="1"/>
</dbReference>
<protein>
    <recommendedName>
        <fullName evidence="3">histidine kinase</fullName>
        <ecNumber evidence="3">2.7.13.3</ecNumber>
    </recommendedName>
</protein>
<dbReference type="SMART" id="SM00387">
    <property type="entry name" value="HATPase_c"/>
    <property type="match status" value="1"/>
</dbReference>
<evidence type="ECO:0000256" key="12">
    <source>
        <dbReference type="ARBA" id="ARBA00023012"/>
    </source>
</evidence>
<dbReference type="PANTHER" id="PTHR34220:SF11">
    <property type="entry name" value="SENSOR PROTEIN KINASE HPTS"/>
    <property type="match status" value="1"/>
</dbReference>
<name>A0A1Y3PMM4_9BACI</name>
<dbReference type="Gene3D" id="6.10.340.10">
    <property type="match status" value="1"/>
</dbReference>
<dbReference type="Gene3D" id="3.30.565.10">
    <property type="entry name" value="Histidine kinase-like ATPase, C-terminal domain"/>
    <property type="match status" value="1"/>
</dbReference>
<evidence type="ECO:0000256" key="2">
    <source>
        <dbReference type="ARBA" id="ARBA00004651"/>
    </source>
</evidence>
<dbReference type="InterPro" id="IPR010559">
    <property type="entry name" value="Sig_transdc_His_kin_internal"/>
</dbReference>
<dbReference type="InterPro" id="IPR036890">
    <property type="entry name" value="HATPase_C_sf"/>
</dbReference>
<evidence type="ECO:0000256" key="9">
    <source>
        <dbReference type="ARBA" id="ARBA00022777"/>
    </source>
</evidence>
<dbReference type="PRINTS" id="PR00344">
    <property type="entry name" value="BCTRLSENSOR"/>
</dbReference>
<feature type="transmembrane region" description="Helical" evidence="14">
    <location>
        <begin position="6"/>
        <end position="28"/>
    </location>
</feature>
<keyword evidence="10" id="KW-0067">ATP-binding</keyword>
<evidence type="ECO:0000313" key="18">
    <source>
        <dbReference type="Proteomes" id="UP000196475"/>
    </source>
</evidence>
<evidence type="ECO:0000259" key="16">
    <source>
        <dbReference type="PROSITE" id="PS50885"/>
    </source>
</evidence>
<keyword evidence="5" id="KW-0597">Phosphoprotein</keyword>
<dbReference type="AlphaFoldDB" id="A0A1Y3PMM4"/>
<dbReference type="Proteomes" id="UP000196475">
    <property type="component" value="Unassembled WGS sequence"/>
</dbReference>
<evidence type="ECO:0000256" key="3">
    <source>
        <dbReference type="ARBA" id="ARBA00012438"/>
    </source>
</evidence>
<dbReference type="InterPro" id="IPR050640">
    <property type="entry name" value="Bact_2-comp_sensor_kinase"/>
</dbReference>
<keyword evidence="13 14" id="KW-0472">Membrane</keyword>
<evidence type="ECO:0000256" key="13">
    <source>
        <dbReference type="ARBA" id="ARBA00023136"/>
    </source>
</evidence>
<keyword evidence="9" id="KW-0418">Kinase</keyword>
<proteinExistence type="predicted"/>
<organism evidence="17 18">
    <name type="scientific">Bacillus thermozeamaize</name>
    <dbReference type="NCBI Taxonomy" id="230954"/>
    <lineage>
        <taxon>Bacteria</taxon>
        <taxon>Bacillati</taxon>
        <taxon>Bacillota</taxon>
        <taxon>Bacilli</taxon>
        <taxon>Bacillales</taxon>
        <taxon>Bacillaceae</taxon>
        <taxon>Bacillus</taxon>
    </lineage>
</organism>
<keyword evidence="4" id="KW-1003">Cell membrane</keyword>
<dbReference type="Pfam" id="PF06580">
    <property type="entry name" value="His_kinase"/>
    <property type="match status" value="1"/>
</dbReference>
<keyword evidence="6" id="KW-0808">Transferase</keyword>
<dbReference type="EC" id="2.7.13.3" evidence="3"/>
<dbReference type="GO" id="GO:0005524">
    <property type="term" value="F:ATP binding"/>
    <property type="evidence" value="ECO:0007669"/>
    <property type="project" value="UniProtKB-KW"/>
</dbReference>
<evidence type="ECO:0000256" key="7">
    <source>
        <dbReference type="ARBA" id="ARBA00022692"/>
    </source>
</evidence>
<dbReference type="PROSITE" id="PS50885">
    <property type="entry name" value="HAMP"/>
    <property type="match status" value="1"/>
</dbReference>
<evidence type="ECO:0000313" key="17">
    <source>
        <dbReference type="EMBL" id="OUM88593.1"/>
    </source>
</evidence>
<comment type="caution">
    <text evidence="17">The sequence shown here is derived from an EMBL/GenBank/DDBJ whole genome shotgun (WGS) entry which is preliminary data.</text>
</comment>
<evidence type="ECO:0000259" key="15">
    <source>
        <dbReference type="PROSITE" id="PS50109"/>
    </source>
</evidence>
<evidence type="ECO:0000256" key="5">
    <source>
        <dbReference type="ARBA" id="ARBA00022553"/>
    </source>
</evidence>
<dbReference type="CDD" id="cd06225">
    <property type="entry name" value="HAMP"/>
    <property type="match status" value="1"/>
</dbReference>
<dbReference type="GO" id="GO:0000155">
    <property type="term" value="F:phosphorelay sensor kinase activity"/>
    <property type="evidence" value="ECO:0007669"/>
    <property type="project" value="InterPro"/>
</dbReference>
<feature type="domain" description="Histidine kinase" evidence="15">
    <location>
        <begin position="469"/>
        <end position="578"/>
    </location>
</feature>
<evidence type="ECO:0000256" key="4">
    <source>
        <dbReference type="ARBA" id="ARBA00022475"/>
    </source>
</evidence>
<evidence type="ECO:0000256" key="8">
    <source>
        <dbReference type="ARBA" id="ARBA00022741"/>
    </source>
</evidence>
<comment type="subcellular location">
    <subcellularLocation>
        <location evidence="2">Cell membrane</location>
        <topology evidence="2">Multi-pass membrane protein</topology>
    </subcellularLocation>
</comment>
<feature type="transmembrane region" description="Helical" evidence="14">
    <location>
        <begin position="283"/>
        <end position="305"/>
    </location>
</feature>
<comment type="catalytic activity">
    <reaction evidence="1">
        <text>ATP + protein L-histidine = ADP + protein N-phospho-L-histidine.</text>
        <dbReference type="EC" id="2.7.13.3"/>
    </reaction>
</comment>
<dbReference type="InterPro" id="IPR003660">
    <property type="entry name" value="HAMP_dom"/>
</dbReference>
<dbReference type="SUPFAM" id="SSF55874">
    <property type="entry name" value="ATPase domain of HSP90 chaperone/DNA topoisomerase II/histidine kinase"/>
    <property type="match status" value="1"/>
</dbReference>
<gene>
    <name evidence="17" type="ORF">BAA01_04360</name>
</gene>
<dbReference type="Pfam" id="PF02518">
    <property type="entry name" value="HATPase_c"/>
    <property type="match status" value="1"/>
</dbReference>
<dbReference type="EMBL" id="LZRT01000059">
    <property type="protein sequence ID" value="OUM88593.1"/>
    <property type="molecule type" value="Genomic_DNA"/>
</dbReference>
<dbReference type="Gene3D" id="3.30.450.20">
    <property type="entry name" value="PAS domain"/>
    <property type="match status" value="1"/>
</dbReference>
<evidence type="ECO:0000256" key="1">
    <source>
        <dbReference type="ARBA" id="ARBA00000085"/>
    </source>
</evidence>